<proteinExistence type="predicted"/>
<sequence length="794" mass="90657">MKKSLLLTVTFFVTTITLSAQEVNTSTLKINEIMKGDDFVGHLPSNINWSSDGKTIYFDWNPDGAALSDSLYGYQLKSGKIDKIDFETSYKLPSFYGTFNASKTKKVYEKYGDIYMLDVATHTIFQITNTTDRERSPYFIQNDSKIAFEKGDNIYIWTIATGATQQVTNFTDKKEKKDKKSDRDEWLMNDQLALFEVLRERKHKNDEEEKLNKRSEGKSPLEIYTEGKSIFSQQVSPNGDFVTYLAVKRESNKRTIVPHYVTESGYTEDQNTRSKVGDDPTSYELFIYDINKRKVIPVVLDSVGLEGLNYIPEYTKEYPEKTYKNDNRIGYIAGPIWSKDGKKAVIDINSNDYKDRWIALLNLENGTVTTLDHQHNEAWIAGPGIGGYGGGTMGWMPDDKSIWFQSEITGYSHLYTMDVFSKKAKALTSGNFEIYDPFLSKDKSRWYFTANKNHPGDRQFYSMPINGGKLQQLTTEVGNNEVYLSPDERTMAVLYSYSNKPTELFTSPNPIFTKTASQLKQITFSTTEEFQSYDWRAPEVITFKAADNATVYARLYQPKTAVKNKAAVVFVHGAGYLQNAHQWWSSYFREYMFHNLLVDNGYTVLDIDYRGSAGYGSDWRTGIYRHMGGKDLSDQVDGVQHLLNNYGIDKDKVGIYGGSYGGFITLMGMFNAPETFKAGAAIRSVGDWAAYNHGYTARILNTPVTDSLAYRRSSPIYFADGLQGDLLILHGMIDDNVHFQDMVRLSQKLIELGKPNWEMAVYPVERHGFVEPSSWTDEYKRIYKLFQESLLNIK</sequence>
<dbReference type="PANTHER" id="PTHR11731">
    <property type="entry name" value="PROTEASE FAMILY S9B,C DIPEPTIDYL-PEPTIDASE IV-RELATED"/>
    <property type="match status" value="1"/>
</dbReference>
<keyword evidence="4" id="KW-0031">Aminopeptidase</keyword>
<keyword evidence="4" id="KW-0645">Protease</keyword>
<feature type="signal peptide" evidence="1">
    <location>
        <begin position="1"/>
        <end position="20"/>
    </location>
</feature>
<feature type="domain" description="Peptidase S9 prolyl oligopeptidase catalytic" evidence="2">
    <location>
        <begin position="596"/>
        <end position="790"/>
    </location>
</feature>
<dbReference type="RefSeq" id="WP_084063038.1">
    <property type="nucleotide sequence ID" value="NZ_FWXO01000007.1"/>
</dbReference>
<gene>
    <name evidence="4" type="ORF">SAMN05660703_3073</name>
</gene>
<accession>A0A1W2CM32</accession>
<dbReference type="Proteomes" id="UP000192360">
    <property type="component" value="Unassembled WGS sequence"/>
</dbReference>
<evidence type="ECO:0000313" key="5">
    <source>
        <dbReference type="Proteomes" id="UP000192360"/>
    </source>
</evidence>
<dbReference type="SUPFAM" id="SSF53474">
    <property type="entry name" value="alpha/beta-Hydrolases"/>
    <property type="match status" value="1"/>
</dbReference>
<feature type="chain" id="PRO_5013252612" evidence="1">
    <location>
        <begin position="21"/>
        <end position="794"/>
    </location>
</feature>
<dbReference type="GO" id="GO:0008236">
    <property type="term" value="F:serine-type peptidase activity"/>
    <property type="evidence" value="ECO:0007669"/>
    <property type="project" value="InterPro"/>
</dbReference>
<dbReference type="Pfam" id="PF00930">
    <property type="entry name" value="DPPIV_N"/>
    <property type="match status" value="1"/>
</dbReference>
<dbReference type="GO" id="GO:0004177">
    <property type="term" value="F:aminopeptidase activity"/>
    <property type="evidence" value="ECO:0007669"/>
    <property type="project" value="UniProtKB-KW"/>
</dbReference>
<reference evidence="4 5" key="1">
    <citation type="submission" date="2017-04" db="EMBL/GenBank/DDBJ databases">
        <authorList>
            <person name="Afonso C.L."/>
            <person name="Miller P.J."/>
            <person name="Scott M.A."/>
            <person name="Spackman E."/>
            <person name="Goraichik I."/>
            <person name="Dimitrov K.M."/>
            <person name="Suarez D.L."/>
            <person name="Swayne D.E."/>
        </authorList>
    </citation>
    <scope>NUCLEOTIDE SEQUENCE [LARGE SCALE GENOMIC DNA]</scope>
    <source>
        <strain evidence="4 5">DSM 21164</strain>
    </source>
</reference>
<dbReference type="InterPro" id="IPR029058">
    <property type="entry name" value="AB_hydrolase_fold"/>
</dbReference>
<protein>
    <submittedName>
        <fullName evidence="4">Dipeptidyl aminopeptidase/acylaminoacyl peptidase</fullName>
    </submittedName>
</protein>
<keyword evidence="1" id="KW-0732">Signal</keyword>
<dbReference type="OrthoDB" id="9812921at2"/>
<organism evidence="4 5">
    <name type="scientific">Cellulophaga tyrosinoxydans</name>
    <dbReference type="NCBI Taxonomy" id="504486"/>
    <lineage>
        <taxon>Bacteria</taxon>
        <taxon>Pseudomonadati</taxon>
        <taxon>Bacteroidota</taxon>
        <taxon>Flavobacteriia</taxon>
        <taxon>Flavobacteriales</taxon>
        <taxon>Flavobacteriaceae</taxon>
        <taxon>Cellulophaga</taxon>
    </lineage>
</organism>
<evidence type="ECO:0000259" key="3">
    <source>
        <dbReference type="Pfam" id="PF00930"/>
    </source>
</evidence>
<evidence type="ECO:0000256" key="1">
    <source>
        <dbReference type="SAM" id="SignalP"/>
    </source>
</evidence>
<dbReference type="GO" id="GO:0006508">
    <property type="term" value="P:proteolysis"/>
    <property type="evidence" value="ECO:0007669"/>
    <property type="project" value="InterPro"/>
</dbReference>
<dbReference type="EMBL" id="FWXO01000007">
    <property type="protein sequence ID" value="SMC86295.1"/>
    <property type="molecule type" value="Genomic_DNA"/>
</dbReference>
<dbReference type="InterPro" id="IPR001375">
    <property type="entry name" value="Peptidase_S9_cat"/>
</dbReference>
<evidence type="ECO:0000259" key="2">
    <source>
        <dbReference type="Pfam" id="PF00326"/>
    </source>
</evidence>
<name>A0A1W2CM32_9FLAO</name>
<dbReference type="InterPro" id="IPR002469">
    <property type="entry name" value="Peptidase_S9B_N"/>
</dbReference>
<dbReference type="PANTHER" id="PTHR11731:SF193">
    <property type="entry name" value="DIPEPTIDYL PEPTIDASE 9"/>
    <property type="match status" value="1"/>
</dbReference>
<dbReference type="SUPFAM" id="SSF82171">
    <property type="entry name" value="DPP6 N-terminal domain-like"/>
    <property type="match status" value="1"/>
</dbReference>
<keyword evidence="5" id="KW-1185">Reference proteome</keyword>
<evidence type="ECO:0000313" key="4">
    <source>
        <dbReference type="EMBL" id="SMC86295.1"/>
    </source>
</evidence>
<keyword evidence="4" id="KW-0378">Hydrolase</keyword>
<dbReference type="GO" id="GO:0008239">
    <property type="term" value="F:dipeptidyl-peptidase activity"/>
    <property type="evidence" value="ECO:0007669"/>
    <property type="project" value="TreeGrafter"/>
</dbReference>
<dbReference type="Gene3D" id="2.140.10.30">
    <property type="entry name" value="Dipeptidylpeptidase IV, N-terminal domain"/>
    <property type="match status" value="2"/>
</dbReference>
<dbReference type="AlphaFoldDB" id="A0A1W2CM32"/>
<dbReference type="Pfam" id="PF00326">
    <property type="entry name" value="Peptidase_S9"/>
    <property type="match status" value="1"/>
</dbReference>
<dbReference type="Gene3D" id="3.40.50.1820">
    <property type="entry name" value="alpha/beta hydrolase"/>
    <property type="match status" value="1"/>
</dbReference>
<feature type="domain" description="Dipeptidylpeptidase IV N-terminal" evidence="3">
    <location>
        <begin position="236"/>
        <end position="501"/>
    </location>
</feature>
<dbReference type="InterPro" id="IPR050278">
    <property type="entry name" value="Serine_Prot_S9B/DPPIV"/>
</dbReference>
<dbReference type="STRING" id="504486.SAMN05660703_3073"/>